<dbReference type="Proteomes" id="UP001208771">
    <property type="component" value="Unassembled WGS sequence"/>
</dbReference>
<dbReference type="PANTHER" id="PTHR37953">
    <property type="entry name" value="UPF0127 PROTEIN MJ1496"/>
    <property type="match status" value="1"/>
</dbReference>
<dbReference type="EMBL" id="JANFPI010000003">
    <property type="protein sequence ID" value="MCX8997599.1"/>
    <property type="molecule type" value="Genomic_DNA"/>
</dbReference>
<dbReference type="RefSeq" id="WP_306411685.1">
    <property type="nucleotide sequence ID" value="NZ_JANFPI010000003.1"/>
</dbReference>
<reference evidence="2" key="1">
    <citation type="submission" date="2022-07" db="EMBL/GenBank/DDBJ databases">
        <title>Ectorhizobium quercum gen.nov., sp. nov.</title>
        <authorList>
            <person name="Ma T."/>
            <person name="Li Y."/>
        </authorList>
    </citation>
    <scope>NUCLEOTIDE SEQUENCE</scope>
    <source>
        <strain evidence="2">BDR2-2</strain>
    </source>
</reference>
<sequence length="161" mass="18061">MSGQGSVTVWRSALVALFSLFALVTFAADDVRFEHGRLAIETADGRKVAFSVELAVSDEQRMRGLMHRQSMPDDHGMWFDFGASRLVTMWMRNTVLPLDMLFIDEQGEVKHIRERAVPFSEELISSGGPVRYVLELNAGTVERLRIGTGSRVDLESIEKSD</sequence>
<evidence type="ECO:0000313" key="3">
    <source>
        <dbReference type="Proteomes" id="UP001208771"/>
    </source>
</evidence>
<dbReference type="Gene3D" id="2.60.120.1140">
    <property type="entry name" value="Protein of unknown function DUF192"/>
    <property type="match status" value="1"/>
</dbReference>
<protein>
    <submittedName>
        <fullName evidence="2">DUF192 domain-containing protein</fullName>
    </submittedName>
</protein>
<evidence type="ECO:0000313" key="2">
    <source>
        <dbReference type="EMBL" id="MCX8997599.1"/>
    </source>
</evidence>
<proteinExistence type="predicted"/>
<gene>
    <name evidence="2" type="ORF">NOF55_10835</name>
</gene>
<organism evidence="2 3">
    <name type="scientific">Ectorhizobium quercum</name>
    <dbReference type="NCBI Taxonomy" id="2965071"/>
    <lineage>
        <taxon>Bacteria</taxon>
        <taxon>Pseudomonadati</taxon>
        <taxon>Pseudomonadota</taxon>
        <taxon>Alphaproteobacteria</taxon>
        <taxon>Hyphomicrobiales</taxon>
        <taxon>Rhizobiaceae</taxon>
        <taxon>Ectorhizobium</taxon>
    </lineage>
</organism>
<feature type="signal peptide" evidence="1">
    <location>
        <begin position="1"/>
        <end position="27"/>
    </location>
</feature>
<dbReference type="InterPro" id="IPR038695">
    <property type="entry name" value="Saro_0823-like_sf"/>
</dbReference>
<evidence type="ECO:0000256" key="1">
    <source>
        <dbReference type="SAM" id="SignalP"/>
    </source>
</evidence>
<name>A0AAE3SW42_9HYPH</name>
<dbReference type="AlphaFoldDB" id="A0AAE3SW42"/>
<accession>A0AAE3SW42</accession>
<dbReference type="InterPro" id="IPR003795">
    <property type="entry name" value="DUF192"/>
</dbReference>
<keyword evidence="3" id="KW-1185">Reference proteome</keyword>
<keyword evidence="1" id="KW-0732">Signal</keyword>
<comment type="caution">
    <text evidence="2">The sequence shown here is derived from an EMBL/GenBank/DDBJ whole genome shotgun (WGS) entry which is preliminary data.</text>
</comment>
<dbReference type="Pfam" id="PF02643">
    <property type="entry name" value="DUF192"/>
    <property type="match status" value="1"/>
</dbReference>
<dbReference type="PANTHER" id="PTHR37953:SF1">
    <property type="entry name" value="UPF0127 PROTEIN MJ1496"/>
    <property type="match status" value="1"/>
</dbReference>
<feature type="chain" id="PRO_5042172223" evidence="1">
    <location>
        <begin position="28"/>
        <end position="161"/>
    </location>
</feature>